<dbReference type="EMBL" id="OX459968">
    <property type="protein sequence ID" value="CAI9172149.1"/>
    <property type="molecule type" value="Genomic_DNA"/>
</dbReference>
<gene>
    <name evidence="2" type="ORF">MRATA1EN1_LOCUS21111</name>
</gene>
<feature type="region of interest" description="Disordered" evidence="1">
    <location>
        <begin position="95"/>
        <end position="141"/>
    </location>
</feature>
<feature type="compositionally biased region" description="Pro residues" evidence="1">
    <location>
        <begin position="109"/>
        <end position="119"/>
    </location>
</feature>
<protein>
    <submittedName>
        <fullName evidence="2">Uncharacterized protein</fullName>
    </submittedName>
</protein>
<feature type="region of interest" description="Disordered" evidence="1">
    <location>
        <begin position="1"/>
        <end position="82"/>
    </location>
</feature>
<reference evidence="2" key="1">
    <citation type="submission" date="2023-04" db="EMBL/GenBank/DDBJ databases">
        <authorList>
            <consortium name="ELIXIR-Norway"/>
        </authorList>
    </citation>
    <scope>NUCLEOTIDE SEQUENCE [LARGE SCALE GENOMIC DNA]</scope>
</reference>
<evidence type="ECO:0000256" key="1">
    <source>
        <dbReference type="SAM" id="MobiDB-lite"/>
    </source>
</evidence>
<organism evidence="2 3">
    <name type="scientific">Rangifer tarandus platyrhynchus</name>
    <name type="common">Svalbard reindeer</name>
    <dbReference type="NCBI Taxonomy" id="3082113"/>
    <lineage>
        <taxon>Eukaryota</taxon>
        <taxon>Metazoa</taxon>
        <taxon>Chordata</taxon>
        <taxon>Craniata</taxon>
        <taxon>Vertebrata</taxon>
        <taxon>Euteleostomi</taxon>
        <taxon>Mammalia</taxon>
        <taxon>Eutheria</taxon>
        <taxon>Laurasiatheria</taxon>
        <taxon>Artiodactyla</taxon>
        <taxon>Ruminantia</taxon>
        <taxon>Pecora</taxon>
        <taxon>Cervidae</taxon>
        <taxon>Odocoileinae</taxon>
        <taxon>Rangifer</taxon>
    </lineage>
</organism>
<sequence length="141" mass="15137">MATDISPRNPDQEQRNCNPGWAHLPCWSRASTGPRRHGRRGLGVAGASGPVSELRDLPPQRCPQTGIRPFPPPATSALASQPRLHPAARAPTLLLGRCAGPSSPGRLRAPPPLPPPPPLRMKKQTPCFCFEFPTPPRGRGT</sequence>
<evidence type="ECO:0000313" key="3">
    <source>
        <dbReference type="Proteomes" id="UP001176941"/>
    </source>
</evidence>
<dbReference type="Proteomes" id="UP001176941">
    <property type="component" value="Chromosome 32"/>
</dbReference>
<name>A0ABN8ZEH4_RANTA</name>
<evidence type="ECO:0000313" key="2">
    <source>
        <dbReference type="EMBL" id="CAI9172149.1"/>
    </source>
</evidence>
<accession>A0ABN8ZEH4</accession>
<keyword evidence="3" id="KW-1185">Reference proteome</keyword>
<proteinExistence type="predicted"/>